<evidence type="ECO:0000256" key="1">
    <source>
        <dbReference type="SAM" id="MobiDB-lite"/>
    </source>
</evidence>
<keyword evidence="3" id="KW-1185">Reference proteome</keyword>
<organism evidence="2 3">
    <name type="scientific">Meganyctiphanes norvegica</name>
    <name type="common">Northern krill</name>
    <name type="synonym">Thysanopoda norvegica</name>
    <dbReference type="NCBI Taxonomy" id="48144"/>
    <lineage>
        <taxon>Eukaryota</taxon>
        <taxon>Metazoa</taxon>
        <taxon>Ecdysozoa</taxon>
        <taxon>Arthropoda</taxon>
        <taxon>Crustacea</taxon>
        <taxon>Multicrustacea</taxon>
        <taxon>Malacostraca</taxon>
        <taxon>Eumalacostraca</taxon>
        <taxon>Eucarida</taxon>
        <taxon>Euphausiacea</taxon>
        <taxon>Euphausiidae</taxon>
        <taxon>Meganyctiphanes</taxon>
    </lineage>
</organism>
<evidence type="ECO:0000313" key="3">
    <source>
        <dbReference type="Proteomes" id="UP001497623"/>
    </source>
</evidence>
<comment type="caution">
    <text evidence="2">The sequence shown here is derived from an EMBL/GenBank/DDBJ whole genome shotgun (WGS) entry which is preliminary data.</text>
</comment>
<dbReference type="EMBL" id="CAXKWB010005523">
    <property type="protein sequence ID" value="CAL4078822.1"/>
    <property type="molecule type" value="Genomic_DNA"/>
</dbReference>
<feature type="non-terminal residue" evidence="2">
    <location>
        <position position="1"/>
    </location>
</feature>
<sequence length="326" mass="36427">LVHNDQEVDLSAVCQKWTGVFLVHNDQDAPLATLEESGTCTTYCTICDTYQDTMSSPSSCDLVYTQFNQRLNTLRYQHAVVFCGQNLLHLVLRTLICGDINNINGCVKKALKSNTQYKNSFTKDETPLLEKENHKTWDITLLFKVIQKVCGLEPAGNSCWKPQNGGSGEEKLECHITSLKELRNGLVHEFDLVITVDQLKDNLDKLTDLALKMITCLGECALAQGKQISEEESNRTMQVVWDIIEDVKEKINAPSLKSPKGTVPESDEGNNDSDEDQYESDRLQFDNVYVAAGAGGQGPLELSLQEELTELENQFWKYAGPKNAVV</sequence>
<dbReference type="AlphaFoldDB" id="A0AAV2QFR5"/>
<evidence type="ECO:0008006" key="4">
    <source>
        <dbReference type="Google" id="ProtNLM"/>
    </source>
</evidence>
<proteinExistence type="predicted"/>
<feature type="compositionally biased region" description="Acidic residues" evidence="1">
    <location>
        <begin position="265"/>
        <end position="278"/>
    </location>
</feature>
<reference evidence="2 3" key="1">
    <citation type="submission" date="2024-05" db="EMBL/GenBank/DDBJ databases">
        <authorList>
            <person name="Wallberg A."/>
        </authorList>
    </citation>
    <scope>NUCLEOTIDE SEQUENCE [LARGE SCALE GENOMIC DNA]</scope>
</reference>
<protein>
    <recommendedName>
        <fullName evidence="4">DZIP3-like HEPN domain-containing protein</fullName>
    </recommendedName>
</protein>
<name>A0AAV2QFR5_MEGNR</name>
<gene>
    <name evidence="2" type="ORF">MNOR_LOCUS10759</name>
</gene>
<evidence type="ECO:0000313" key="2">
    <source>
        <dbReference type="EMBL" id="CAL4078822.1"/>
    </source>
</evidence>
<dbReference type="Proteomes" id="UP001497623">
    <property type="component" value="Unassembled WGS sequence"/>
</dbReference>
<feature type="region of interest" description="Disordered" evidence="1">
    <location>
        <begin position="254"/>
        <end position="278"/>
    </location>
</feature>
<accession>A0AAV2QFR5</accession>